<evidence type="ECO:0000256" key="3">
    <source>
        <dbReference type="ARBA" id="ARBA00023136"/>
    </source>
</evidence>
<keyword evidence="3" id="KW-0472">Membrane</keyword>
<reference evidence="8" key="1">
    <citation type="submission" date="2025-08" db="UniProtKB">
        <authorList>
            <consortium name="Ensembl"/>
        </authorList>
    </citation>
    <scope>IDENTIFICATION</scope>
</reference>
<dbReference type="PANTHER" id="PTHR24100">
    <property type="entry name" value="BUTYROPHILIN"/>
    <property type="match status" value="1"/>
</dbReference>
<protein>
    <recommendedName>
        <fullName evidence="7">Ig-like domain-containing protein</fullName>
    </recommendedName>
</protein>
<dbReference type="GO" id="GO:0050852">
    <property type="term" value="P:T cell receptor signaling pathway"/>
    <property type="evidence" value="ECO:0007669"/>
    <property type="project" value="TreeGrafter"/>
</dbReference>
<dbReference type="InterPro" id="IPR013783">
    <property type="entry name" value="Ig-like_fold"/>
</dbReference>
<comment type="subcellular location">
    <subcellularLocation>
        <location evidence="1">Membrane</location>
    </subcellularLocation>
</comment>
<dbReference type="InterPro" id="IPR050504">
    <property type="entry name" value="IgSF_BTN/MOG"/>
</dbReference>
<dbReference type="AlphaFoldDB" id="A0A8B9I0Y2"/>
<dbReference type="PROSITE" id="PS50835">
    <property type="entry name" value="IG_LIKE"/>
    <property type="match status" value="2"/>
</dbReference>
<dbReference type="Pfam" id="PF07686">
    <property type="entry name" value="V-set"/>
    <property type="match status" value="2"/>
</dbReference>
<keyword evidence="6" id="KW-0393">Immunoglobulin domain</keyword>
<dbReference type="GO" id="GO:0050863">
    <property type="term" value="P:regulation of T cell activation"/>
    <property type="evidence" value="ECO:0007669"/>
    <property type="project" value="UniProtKB-ARBA"/>
</dbReference>
<dbReference type="GO" id="GO:0005102">
    <property type="term" value="F:signaling receptor binding"/>
    <property type="evidence" value="ECO:0007669"/>
    <property type="project" value="TreeGrafter"/>
</dbReference>
<evidence type="ECO:0000256" key="5">
    <source>
        <dbReference type="ARBA" id="ARBA00023180"/>
    </source>
</evidence>
<evidence type="ECO:0000313" key="8">
    <source>
        <dbReference type="Ensembl" id="ENSAMXP00005018468.1"/>
    </source>
</evidence>
<evidence type="ECO:0000256" key="2">
    <source>
        <dbReference type="ARBA" id="ARBA00022729"/>
    </source>
</evidence>
<proteinExistence type="predicted"/>
<evidence type="ECO:0000313" key="9">
    <source>
        <dbReference type="Proteomes" id="UP000694621"/>
    </source>
</evidence>
<evidence type="ECO:0000256" key="4">
    <source>
        <dbReference type="ARBA" id="ARBA00023157"/>
    </source>
</evidence>
<organism evidence="8 9">
    <name type="scientific">Astyanax mexicanus</name>
    <name type="common">Blind cave fish</name>
    <name type="synonym">Astyanax fasciatus mexicanus</name>
    <dbReference type="NCBI Taxonomy" id="7994"/>
    <lineage>
        <taxon>Eukaryota</taxon>
        <taxon>Metazoa</taxon>
        <taxon>Chordata</taxon>
        <taxon>Craniata</taxon>
        <taxon>Vertebrata</taxon>
        <taxon>Euteleostomi</taxon>
        <taxon>Actinopterygii</taxon>
        <taxon>Neopterygii</taxon>
        <taxon>Teleostei</taxon>
        <taxon>Ostariophysi</taxon>
        <taxon>Characiformes</taxon>
        <taxon>Characoidei</taxon>
        <taxon>Acestrorhamphidae</taxon>
        <taxon>Acestrorhamphinae</taxon>
        <taxon>Astyanax</taxon>
    </lineage>
</organism>
<feature type="domain" description="Ig-like" evidence="7">
    <location>
        <begin position="152"/>
        <end position="252"/>
    </location>
</feature>
<feature type="domain" description="Ig-like" evidence="7">
    <location>
        <begin position="28"/>
        <end position="142"/>
    </location>
</feature>
<dbReference type="Proteomes" id="UP000694621">
    <property type="component" value="Unplaced"/>
</dbReference>
<sequence length="340" mass="39141">LEIIFIFINLKASDFVSFLLSCWFCIAERFNVVGPDAPLVAEAGEDLVLPCSLQPNISAEGMMVEWLRTDLTDRQVHLYKDYKDTNDDQIKTYRGRTALFKEELKKGNTSLKLSALQPSDEGSYKCLIKSESWYEDFTLRVEINGKDVRITGEDLVLPCFLQPSISAEGGMVEWIRQHETDRQVHLYADYKDRNDNQMESYRGRTALFKEELKKGNASLKLSALQPSDDGAYKCLIRSFGWNDDVTLYVEVKGEKHYNLLMILHICCTNKLSVCNVAIYLTLQTFWHWYNVIKGFSCYFVPFFLKTHFYVYNSIRSSLSHFLLFKNSPHILFLGTGALAS</sequence>
<dbReference type="GO" id="GO:1903037">
    <property type="term" value="P:regulation of leukocyte cell-cell adhesion"/>
    <property type="evidence" value="ECO:0007669"/>
    <property type="project" value="UniProtKB-ARBA"/>
</dbReference>
<dbReference type="GO" id="GO:0001817">
    <property type="term" value="P:regulation of cytokine production"/>
    <property type="evidence" value="ECO:0007669"/>
    <property type="project" value="TreeGrafter"/>
</dbReference>
<keyword evidence="4" id="KW-1015">Disulfide bond</keyword>
<accession>A0A8B9I0Y2</accession>
<dbReference type="PANTHER" id="PTHR24100:SF151">
    <property type="entry name" value="ICOS LIGAND"/>
    <property type="match status" value="1"/>
</dbReference>
<dbReference type="SMART" id="SM00409">
    <property type="entry name" value="IG"/>
    <property type="match status" value="2"/>
</dbReference>
<evidence type="ECO:0000259" key="7">
    <source>
        <dbReference type="PROSITE" id="PS50835"/>
    </source>
</evidence>
<dbReference type="Ensembl" id="ENSAMXT00005020406.1">
    <property type="protein sequence ID" value="ENSAMXP00005018468.1"/>
    <property type="gene ID" value="ENSAMXG00005009596.1"/>
</dbReference>
<dbReference type="InterPro" id="IPR013106">
    <property type="entry name" value="Ig_V-set"/>
</dbReference>
<keyword evidence="2" id="KW-0732">Signal</keyword>
<dbReference type="Gene3D" id="2.60.40.10">
    <property type="entry name" value="Immunoglobulins"/>
    <property type="match status" value="2"/>
</dbReference>
<dbReference type="InterPro" id="IPR036179">
    <property type="entry name" value="Ig-like_dom_sf"/>
</dbReference>
<evidence type="ECO:0000256" key="6">
    <source>
        <dbReference type="ARBA" id="ARBA00023319"/>
    </source>
</evidence>
<dbReference type="InterPro" id="IPR007110">
    <property type="entry name" value="Ig-like_dom"/>
</dbReference>
<dbReference type="FunFam" id="2.60.40.10:FF:000142">
    <property type="entry name" value="V-set domain-containing T-cell activation inhibitor 1"/>
    <property type="match status" value="2"/>
</dbReference>
<name>A0A8B9I0Y2_ASTMX</name>
<dbReference type="GO" id="GO:0009897">
    <property type="term" value="C:external side of plasma membrane"/>
    <property type="evidence" value="ECO:0007669"/>
    <property type="project" value="TreeGrafter"/>
</dbReference>
<keyword evidence="5" id="KW-0325">Glycoprotein</keyword>
<dbReference type="SMART" id="SM00406">
    <property type="entry name" value="IGv"/>
    <property type="match status" value="2"/>
</dbReference>
<evidence type="ECO:0000256" key="1">
    <source>
        <dbReference type="ARBA" id="ARBA00004370"/>
    </source>
</evidence>
<dbReference type="SUPFAM" id="SSF48726">
    <property type="entry name" value="Immunoglobulin"/>
    <property type="match status" value="2"/>
</dbReference>
<dbReference type="InterPro" id="IPR003599">
    <property type="entry name" value="Ig_sub"/>
</dbReference>